<keyword evidence="1" id="KW-0472">Membrane</keyword>
<dbReference type="Proteomes" id="UP001597493">
    <property type="component" value="Unassembled WGS sequence"/>
</dbReference>
<dbReference type="Pfam" id="PF06961">
    <property type="entry name" value="DUF1294"/>
    <property type="match status" value="1"/>
</dbReference>
<evidence type="ECO:0000256" key="1">
    <source>
        <dbReference type="SAM" id="Phobius"/>
    </source>
</evidence>
<dbReference type="EMBL" id="JBHUMY010000027">
    <property type="protein sequence ID" value="MFD2662389.1"/>
    <property type="molecule type" value="Genomic_DNA"/>
</dbReference>
<dbReference type="InterPro" id="IPR010718">
    <property type="entry name" value="DUF1294"/>
</dbReference>
<gene>
    <name evidence="2" type="ORF">ACFSW5_19215</name>
</gene>
<keyword evidence="1" id="KW-1133">Transmembrane helix</keyword>
<keyword evidence="1" id="KW-0812">Transmembrane</keyword>
<sequence length="92" mass="10294">MDSFGILLIYIALINIVGFASMGADKQYARSSRRRIPEKRLFALGWIGGALGVWIGMRVWRHKTKHRSFVVGIPLLLALNVAVVVCLLRLMA</sequence>
<evidence type="ECO:0000313" key="2">
    <source>
        <dbReference type="EMBL" id="MFD2662389.1"/>
    </source>
</evidence>
<protein>
    <submittedName>
        <fullName evidence="2">DUF1294 domain-containing protein</fullName>
    </submittedName>
</protein>
<proteinExistence type="predicted"/>
<accession>A0ABW5R107</accession>
<reference evidence="3" key="1">
    <citation type="journal article" date="2019" name="Int. J. Syst. Evol. Microbiol.">
        <title>The Global Catalogue of Microorganisms (GCM) 10K type strain sequencing project: providing services to taxonomists for standard genome sequencing and annotation.</title>
        <authorList>
            <consortium name="The Broad Institute Genomics Platform"/>
            <consortium name="The Broad Institute Genome Sequencing Center for Infectious Disease"/>
            <person name="Wu L."/>
            <person name="Ma J."/>
        </authorList>
    </citation>
    <scope>NUCLEOTIDE SEQUENCE [LARGE SCALE GENOMIC DNA]</scope>
    <source>
        <strain evidence="3">TISTR 1827</strain>
    </source>
</reference>
<dbReference type="RefSeq" id="WP_379276600.1">
    <property type="nucleotide sequence ID" value="NZ_JBHUGT010000021.1"/>
</dbReference>
<name>A0ABW5R107_9BACL</name>
<evidence type="ECO:0000313" key="3">
    <source>
        <dbReference type="Proteomes" id="UP001597493"/>
    </source>
</evidence>
<feature type="transmembrane region" description="Helical" evidence="1">
    <location>
        <begin position="6"/>
        <end position="29"/>
    </location>
</feature>
<comment type="caution">
    <text evidence="2">The sequence shown here is derived from an EMBL/GenBank/DDBJ whole genome shotgun (WGS) entry which is preliminary data.</text>
</comment>
<organism evidence="2 3">
    <name type="scientific">Paenibacillus thailandensis</name>
    <dbReference type="NCBI Taxonomy" id="393250"/>
    <lineage>
        <taxon>Bacteria</taxon>
        <taxon>Bacillati</taxon>
        <taxon>Bacillota</taxon>
        <taxon>Bacilli</taxon>
        <taxon>Bacillales</taxon>
        <taxon>Paenibacillaceae</taxon>
        <taxon>Paenibacillus</taxon>
    </lineage>
</organism>
<feature type="transmembrane region" description="Helical" evidence="1">
    <location>
        <begin position="41"/>
        <end position="57"/>
    </location>
</feature>
<feature type="transmembrane region" description="Helical" evidence="1">
    <location>
        <begin position="69"/>
        <end position="90"/>
    </location>
</feature>
<keyword evidence="3" id="KW-1185">Reference proteome</keyword>